<gene>
    <name evidence="1" type="ORF">QQS35_11785</name>
</gene>
<protein>
    <submittedName>
        <fullName evidence="1">DUF1292 domain-containing protein</fullName>
    </submittedName>
</protein>
<proteinExistence type="predicted"/>
<reference evidence="1 2" key="1">
    <citation type="submission" date="2023-06" db="EMBL/GenBank/DDBJ databases">
        <title>Aquibacillus rhizosphaerae LR5S19.</title>
        <authorList>
            <person name="Sun J.-Q."/>
        </authorList>
    </citation>
    <scope>NUCLEOTIDE SEQUENCE [LARGE SCALE GENOMIC DNA]</scope>
    <source>
        <strain evidence="1 2">LR5S19</strain>
    </source>
</reference>
<accession>A0ABT7L5J4</accession>
<keyword evidence="2" id="KW-1185">Reference proteome</keyword>
<organism evidence="1 2">
    <name type="scientific">Aquibacillus rhizosphaerae</name>
    <dbReference type="NCBI Taxonomy" id="3051431"/>
    <lineage>
        <taxon>Bacteria</taxon>
        <taxon>Bacillati</taxon>
        <taxon>Bacillota</taxon>
        <taxon>Bacilli</taxon>
        <taxon>Bacillales</taxon>
        <taxon>Bacillaceae</taxon>
        <taxon>Aquibacillus</taxon>
    </lineage>
</organism>
<evidence type="ECO:0000313" key="2">
    <source>
        <dbReference type="Proteomes" id="UP001235343"/>
    </source>
</evidence>
<sequence length="85" mass="9797">MEEKNDIHSEDTIIFEDDQGNETTFMVDAVIEMNKAEFVLYSDGDELLVSKIIRQGDEETLEDVSDEEMQDIIQEYEKTLNGEGM</sequence>
<dbReference type="RefSeq" id="WP_285932345.1">
    <property type="nucleotide sequence ID" value="NZ_JASTZU010000037.1"/>
</dbReference>
<comment type="caution">
    <text evidence="1">The sequence shown here is derived from an EMBL/GenBank/DDBJ whole genome shotgun (WGS) entry which is preliminary data.</text>
</comment>
<dbReference type="Proteomes" id="UP001235343">
    <property type="component" value="Unassembled WGS sequence"/>
</dbReference>
<evidence type="ECO:0000313" key="1">
    <source>
        <dbReference type="EMBL" id="MDL4841133.1"/>
    </source>
</evidence>
<dbReference type="EMBL" id="JASTZU010000037">
    <property type="protein sequence ID" value="MDL4841133.1"/>
    <property type="molecule type" value="Genomic_DNA"/>
</dbReference>
<name>A0ABT7L5J4_9BACI</name>